<dbReference type="Proteomes" id="UP000195331">
    <property type="component" value="Chromosome"/>
</dbReference>
<dbReference type="InterPro" id="IPR018306">
    <property type="entry name" value="Phage_T5_Orf172_DNA-bd"/>
</dbReference>
<gene>
    <name evidence="2" type="ORF">BTO20_05995</name>
</gene>
<feature type="domain" description="Bacteriophage T5 Orf172 DNA-binding" evidence="1">
    <location>
        <begin position="76"/>
        <end position="148"/>
    </location>
</feature>
<proteinExistence type="predicted"/>
<dbReference type="KEGG" id="mdx:BTO20_05995"/>
<sequence length="174" mass="19797">MSLGFTAPHITEQEQLKKLYAKTGGRCPGICAEGHRVRGANVVRRGNKDYCRKCVEAGFINLERMEQPAQSVYFISDEHGNVKIGYATSVQARFADLQVANASELTIVLEMPGGPKLERELHRRFAEHRVRGEWFKLTTDILEYIASVRPKPRKVPEYVRIQRELISKQEAVTI</sequence>
<protein>
    <recommendedName>
        <fullName evidence="1">Bacteriophage T5 Orf172 DNA-binding domain-containing protein</fullName>
    </recommendedName>
</protein>
<dbReference type="EMBL" id="CP020809">
    <property type="protein sequence ID" value="ART68194.1"/>
    <property type="molecule type" value="Genomic_DNA"/>
</dbReference>
<name>A0A1Y0BZ89_9MYCO</name>
<dbReference type="Pfam" id="PF13455">
    <property type="entry name" value="MUG113"/>
    <property type="match status" value="1"/>
</dbReference>
<dbReference type="SMART" id="SM00974">
    <property type="entry name" value="T5orf172"/>
    <property type="match status" value="1"/>
</dbReference>
<organism evidence="2 3">
    <name type="scientific">Mycobacterium dioxanotrophicus</name>
    <dbReference type="NCBI Taxonomy" id="482462"/>
    <lineage>
        <taxon>Bacteria</taxon>
        <taxon>Bacillati</taxon>
        <taxon>Actinomycetota</taxon>
        <taxon>Actinomycetes</taxon>
        <taxon>Mycobacteriales</taxon>
        <taxon>Mycobacteriaceae</taxon>
        <taxon>Mycobacterium</taxon>
    </lineage>
</organism>
<dbReference type="RefSeq" id="WP_087074211.1">
    <property type="nucleotide sequence ID" value="NZ_CP020809.1"/>
</dbReference>
<evidence type="ECO:0000313" key="2">
    <source>
        <dbReference type="EMBL" id="ART68194.1"/>
    </source>
</evidence>
<evidence type="ECO:0000259" key="1">
    <source>
        <dbReference type="SMART" id="SM00974"/>
    </source>
</evidence>
<reference evidence="2 3" key="1">
    <citation type="submission" date="2017-04" db="EMBL/GenBank/DDBJ databases">
        <title>Whole Genome Sequence of 1,4-Dioxane Degrading Bacterium Mycobacterium dioxanotrophicus PH-06.</title>
        <authorList>
            <person name="He Y."/>
        </authorList>
    </citation>
    <scope>NUCLEOTIDE SEQUENCE [LARGE SCALE GENOMIC DNA]</scope>
    <source>
        <strain evidence="2 3">PH-06</strain>
    </source>
</reference>
<evidence type="ECO:0000313" key="3">
    <source>
        <dbReference type="Proteomes" id="UP000195331"/>
    </source>
</evidence>
<dbReference type="OrthoDB" id="7058011at2"/>
<accession>A0A1Y0BZ89</accession>
<keyword evidence="3" id="KW-1185">Reference proteome</keyword>
<dbReference type="AlphaFoldDB" id="A0A1Y0BZ89"/>